<dbReference type="EMBL" id="JADOER010000012">
    <property type="protein sequence ID" value="MBT9313381.1"/>
    <property type="molecule type" value="Genomic_DNA"/>
</dbReference>
<dbReference type="Proteomes" id="UP001196661">
    <property type="component" value="Unassembled WGS sequence"/>
</dbReference>
<comment type="caution">
    <text evidence="3">The sequence shown here is derived from an EMBL/GenBank/DDBJ whole genome shotgun (WGS) entry which is preliminary data.</text>
</comment>
<dbReference type="InterPro" id="IPR021731">
    <property type="entry name" value="AMIN_dom"/>
</dbReference>
<sequence length="395" mass="41429">MATTPAMAEELQNWSFDSATNELTFSLPDTVLPEFFLLAEPPRLVLDIPETQVGEVSAEQRYDGSVQTIRVAQQADDQVRVVIELSPDIVLSPEQADIQFDDQDGQRQWRFRPLISGEVETADLSERDRSASAPTLNVEPGVSVAAENLIPQQSSQAVLPIDPYESGTSQVVSVPPLDNDAGGSDGAGITPELPPMTVPVLEADTAAVAATNPAPDQSAPVVPALPDLQNEPPPAVQVDDDDEMQAPGADELLAETAGDQVSVAQPAEVPSDSPVAAEPMEAAPIDEPVVAEPMDAPVAAAEPVEAAPIDVAAISPAADVGEPVAAVSEVTPPEIEPVEPQVALVEESVEPALVAEPNAPQSWETIQQPAAERTIVQTVTPTPITFGQPLPDRTP</sequence>
<dbReference type="Gene3D" id="2.60.40.3500">
    <property type="match status" value="1"/>
</dbReference>
<reference evidence="3 4" key="1">
    <citation type="journal article" date="2021" name="Mar. Drugs">
        <title>Genome Reduction and Secondary Metabolism of the Marine Sponge-Associated Cyanobacterium Leptothoe.</title>
        <authorList>
            <person name="Konstantinou D."/>
            <person name="Popin R.V."/>
            <person name="Fewer D.P."/>
            <person name="Sivonen K."/>
            <person name="Gkelis S."/>
        </authorList>
    </citation>
    <scope>NUCLEOTIDE SEQUENCE [LARGE SCALE GENOMIC DNA]</scope>
    <source>
        <strain evidence="3 4">TAU-MAC 1615</strain>
    </source>
</reference>
<evidence type="ECO:0000256" key="1">
    <source>
        <dbReference type="SAM" id="MobiDB-lite"/>
    </source>
</evidence>
<proteinExistence type="predicted"/>
<keyword evidence="4" id="KW-1185">Reference proteome</keyword>
<dbReference type="Pfam" id="PF11741">
    <property type="entry name" value="AMIN"/>
    <property type="match status" value="1"/>
</dbReference>
<evidence type="ECO:0000313" key="4">
    <source>
        <dbReference type="Proteomes" id="UP001196661"/>
    </source>
</evidence>
<accession>A0ABS5Y707</accession>
<name>A0ABS5Y707_9CYAN</name>
<feature type="domain" description="AMIN" evidence="2">
    <location>
        <begin position="13"/>
        <end position="106"/>
    </location>
</feature>
<organism evidence="3 4">
    <name type="scientific">Leptothoe kymatousa TAU-MAC 1615</name>
    <dbReference type="NCBI Taxonomy" id="2364775"/>
    <lineage>
        <taxon>Bacteria</taxon>
        <taxon>Bacillati</taxon>
        <taxon>Cyanobacteriota</taxon>
        <taxon>Cyanophyceae</taxon>
        <taxon>Nodosilineales</taxon>
        <taxon>Cymatolegaceae</taxon>
        <taxon>Leptothoe</taxon>
        <taxon>Leptothoe kymatousa</taxon>
    </lineage>
</organism>
<evidence type="ECO:0000259" key="2">
    <source>
        <dbReference type="Pfam" id="PF11741"/>
    </source>
</evidence>
<feature type="region of interest" description="Disordered" evidence="1">
    <location>
        <begin position="212"/>
        <end position="242"/>
    </location>
</feature>
<dbReference type="RefSeq" id="WP_215619265.1">
    <property type="nucleotide sequence ID" value="NZ_JADOER010000012.1"/>
</dbReference>
<evidence type="ECO:0000313" key="3">
    <source>
        <dbReference type="EMBL" id="MBT9313381.1"/>
    </source>
</evidence>
<gene>
    <name evidence="3" type="ORF">IXB28_14290</name>
</gene>
<protein>
    <submittedName>
        <fullName evidence="3">AMIN domain-containing protein</fullName>
    </submittedName>
</protein>